<protein>
    <submittedName>
        <fullName evidence="1">Uncharacterized protein</fullName>
    </submittedName>
</protein>
<dbReference type="AlphaFoldDB" id="A0A090GRM9"/>
<accession>A0A090GRM9</accession>
<organism evidence="1 2">
    <name type="scientific">Mesorhizobium plurifarium</name>
    <dbReference type="NCBI Taxonomy" id="69974"/>
    <lineage>
        <taxon>Bacteria</taxon>
        <taxon>Pseudomonadati</taxon>
        <taxon>Pseudomonadota</taxon>
        <taxon>Alphaproteobacteria</taxon>
        <taxon>Hyphomicrobiales</taxon>
        <taxon>Phyllobacteriaceae</taxon>
        <taxon>Mesorhizobium</taxon>
    </lineage>
</organism>
<evidence type="ECO:0000313" key="1">
    <source>
        <dbReference type="EMBL" id="CDX46243.1"/>
    </source>
</evidence>
<gene>
    <name evidence="1" type="ORF">MPLDJ20_80269</name>
</gene>
<dbReference type="Proteomes" id="UP000046373">
    <property type="component" value="Unassembled WGS sequence"/>
</dbReference>
<dbReference type="EMBL" id="CCNB01000045">
    <property type="protein sequence ID" value="CDX46243.1"/>
    <property type="molecule type" value="Genomic_DNA"/>
</dbReference>
<proteinExistence type="predicted"/>
<sequence length="72" mass="7392">MTKPSPISVGSLGTISLASMPRAQPLPTLRAIRNGFVAAGADVQKFVAEAIAAGAFLRARRGQLRSGSLDLG</sequence>
<name>A0A090GRM9_MESPL</name>
<evidence type="ECO:0000313" key="2">
    <source>
        <dbReference type="Proteomes" id="UP000046373"/>
    </source>
</evidence>
<reference evidence="1 2" key="1">
    <citation type="submission" date="2014-08" db="EMBL/GenBank/DDBJ databases">
        <authorList>
            <person name="Moulin Lionel"/>
        </authorList>
    </citation>
    <scope>NUCLEOTIDE SEQUENCE [LARGE SCALE GENOMIC DNA]</scope>
</reference>